<protein>
    <submittedName>
        <fullName evidence="1">Uncharacterized protein</fullName>
    </submittedName>
</protein>
<dbReference type="EMBL" id="VRLW01000001">
    <property type="protein sequence ID" value="KAA1259895.1"/>
    <property type="molecule type" value="Genomic_DNA"/>
</dbReference>
<dbReference type="OrthoDB" id="220607at2"/>
<evidence type="ECO:0000313" key="1">
    <source>
        <dbReference type="EMBL" id="KAA1259895.1"/>
    </source>
</evidence>
<comment type="caution">
    <text evidence="1">The sequence shown here is derived from an EMBL/GenBank/DDBJ whole genome shotgun (WGS) entry which is preliminary data.</text>
</comment>
<proteinExistence type="predicted"/>
<sequence length="1397" mass="156983">MQPTTPPESIREMLRRLAGYLNFSSGTQGAGTHGAGSQGDRTTVGCIDSQTLAAWNQVYAVATEGDPLTGMPAWLVVNDWVRWTLDDLSSDPKVGTAFADTAQAERIIRLLWSELLPAYLDFHRDLLFHQEPELVFNGFVMAKAADALLSIGTANGLDEKKIIQLAIDRIDDFVGYRPVAMLENRRCEPYRHEYVCPVSLYIDGAGVSAGPYHEIISLTIEVLRDTAPDVLRSAAFDPNQMKELALDPRAYDFDHPVNRRPNYHFGGWDEGSISSDGYFNRFIVRTVTLDALLKRVNEDDEHDRDELMIESANVLAGTILMASGISGWGPGAYTSTVTLGSLMKPIAQYRDAFYDDRMQAIGGEHGKRLLAESRLRHQPFGAIRQFLNAALANRRADQLQHVQLARLYARMGYAEAAAKQLDTVPAASARMVCRIDCIMTTGLRRLREGNLQEASKVPADAFDMLKRAIQCGAVVDPWDILGSGGNFSLYPGPESGVHDSRVDDLVYLIEQMFGYIARVWSEAAAQNQHQIYQQMEACYDEVANWWRQFAAHTVEAIEAADPEESFESAKLVARALQLWHQGGAEAGNVKFWAPHADLFDSPRAYALVISALLEREDFVPSMAILVHWLSNADRVGLRSGESSLPRLSERWLLKLRSSTEDKPAYGEPSIDQVNQSDTRDVWPLARKFFDYLEANAEEFWSAPQFLLAQGPGNKRDWDRELSAANGELDDDSSDEDDLYGAAYEGMTYRDTTDDGNEGAIYDPDAEAGGDELEAESKRLIDHLNFLQSLARMWAVAADIAVTDTNCDDLDDRWQSLQSWSQRARENRIGLLELLDAVRSYKIAPAGSDKDSMRSYDRLRVIRDSLMERIINTAVEMSDARRLISGVMLSLSDRENACSSDGIDDDVTMELAEDDAGAICMFAALIANDVETAKKQFPQFLDAIQNKSLLYIPLSRGGDPVKIYVARLRQRVLRHLLHWLPRRGLIAEACRLIETARQMEQTNPIGIGAVTEFDGMFQAGFRSLVASIVESSRHSHRIVGQDDDQVKIDAQEESENNIDLADKKNAATMIGLLERLTETMLASWLAHSQTLRLSPLEMVTDPAKWKQMVEFIKTYGDPIFTQTFLQLGNVRAILHQGVGPWIERAVAAEDEHFTQTRLFADIESGKLSIAKAERWITLVYEAMIDHHAEYLDYNSTTTQSDRGDLVYMFLDFLRLRVRYERIAWNLRPVMWAHEVLVRCGLDGPAMMWRRSLHQRIGAEAEIYAQKLKQLQQTYAMRMPTVADRINESFIQPMTVDRMRALIGPAMRDAEANQPSRAFELLEQESALLTRNPTGVGLDVPAWLDSLEEEVEQLTKRRASSEIDPQFLITIPIVPLSASDLEAHLKTARNQGRRLPHMQ</sequence>
<reference evidence="1 2" key="1">
    <citation type="submission" date="2019-08" db="EMBL/GenBank/DDBJ databases">
        <title>Deep-cultivation of Planctomycetes and their phenomic and genomic characterization uncovers novel biology.</title>
        <authorList>
            <person name="Wiegand S."/>
            <person name="Jogler M."/>
            <person name="Boedeker C."/>
            <person name="Pinto D."/>
            <person name="Vollmers J."/>
            <person name="Rivas-Marin E."/>
            <person name="Kohn T."/>
            <person name="Peeters S.H."/>
            <person name="Heuer A."/>
            <person name="Rast P."/>
            <person name="Oberbeckmann S."/>
            <person name="Bunk B."/>
            <person name="Jeske O."/>
            <person name="Meyerdierks A."/>
            <person name="Storesund J.E."/>
            <person name="Kallscheuer N."/>
            <person name="Luecker S."/>
            <person name="Lage O.M."/>
            <person name="Pohl T."/>
            <person name="Merkel B.J."/>
            <person name="Hornburger P."/>
            <person name="Mueller R.-W."/>
            <person name="Bruemmer F."/>
            <person name="Labrenz M."/>
            <person name="Spormann A.M."/>
            <person name="Op Den Camp H."/>
            <person name="Overmann J."/>
            <person name="Amann R."/>
            <person name="Jetten M.S.M."/>
            <person name="Mascher T."/>
            <person name="Medema M.H."/>
            <person name="Devos D.P."/>
            <person name="Kaster A.-K."/>
            <person name="Ovreas L."/>
            <person name="Rohde M."/>
            <person name="Galperin M.Y."/>
            <person name="Jogler C."/>
        </authorList>
    </citation>
    <scope>NUCLEOTIDE SEQUENCE [LARGE SCALE GENOMIC DNA]</scope>
    <source>
        <strain evidence="1 2">LF1</strain>
    </source>
</reference>
<keyword evidence="2" id="KW-1185">Reference proteome</keyword>
<organism evidence="1 2">
    <name type="scientific">Rubripirellula obstinata</name>
    <dbReference type="NCBI Taxonomy" id="406547"/>
    <lineage>
        <taxon>Bacteria</taxon>
        <taxon>Pseudomonadati</taxon>
        <taxon>Planctomycetota</taxon>
        <taxon>Planctomycetia</taxon>
        <taxon>Pirellulales</taxon>
        <taxon>Pirellulaceae</taxon>
        <taxon>Rubripirellula</taxon>
    </lineage>
</organism>
<dbReference type="Proteomes" id="UP000322699">
    <property type="component" value="Unassembled WGS sequence"/>
</dbReference>
<gene>
    <name evidence="1" type="ORF">LF1_24320</name>
</gene>
<evidence type="ECO:0000313" key="2">
    <source>
        <dbReference type="Proteomes" id="UP000322699"/>
    </source>
</evidence>
<name>A0A5B1CJ03_9BACT</name>
<accession>A0A5B1CJ03</accession>
<dbReference type="RefSeq" id="WP_149752753.1">
    <property type="nucleotide sequence ID" value="NZ_LWSK01000020.1"/>
</dbReference>